<evidence type="ECO:0000313" key="1">
    <source>
        <dbReference type="EMBL" id="KAI4376445.1"/>
    </source>
</evidence>
<protein>
    <submittedName>
        <fullName evidence="1">Uncharacterized protein</fullName>
    </submittedName>
</protein>
<dbReference type="Proteomes" id="UP001057402">
    <property type="component" value="Chromosome 4"/>
</dbReference>
<gene>
    <name evidence="1" type="ORF">MLD38_014206</name>
</gene>
<evidence type="ECO:0000313" key="2">
    <source>
        <dbReference type="Proteomes" id="UP001057402"/>
    </source>
</evidence>
<proteinExistence type="predicted"/>
<keyword evidence="2" id="KW-1185">Reference proteome</keyword>
<sequence>MHSPEILPFRQGRAPSPALNIPSFSSTLLDEIYRSFDHVGCRLDGPRLASFQGMGIPPSRLEGNRRENLGGGKALDSRMQASGRHSLREFHAKTRDFDHDHDAAVYCSSTSISSDSSYGGFSSSDSDSLHHAKTKTLCFAPLKLRPVKTHATPARMVKEGLGDGGGGALFDGDSEEGVLSKSRVSKVYETLKKVRQQPVSAGGRLTNILSSIFPSSNKKKGRPKDEGCLERKPKSGQGQISTCSSATSFSRARASGSFSSRSATVPVREDLRDRAGTRSVRFSPVVGEDHPHHLCCRTFQRNDTEGRVEFGSRRTVTTAKNLAELKKKWDNEHNQVHQAESLEDIMRRNQATPGDAVDDDASSCSSSDLFEIDHLAAAAAVPPPASRPRPWQ</sequence>
<dbReference type="EMBL" id="CM042883">
    <property type="protein sequence ID" value="KAI4376445.1"/>
    <property type="molecule type" value="Genomic_DNA"/>
</dbReference>
<organism evidence="1 2">
    <name type="scientific">Melastoma candidum</name>
    <dbReference type="NCBI Taxonomy" id="119954"/>
    <lineage>
        <taxon>Eukaryota</taxon>
        <taxon>Viridiplantae</taxon>
        <taxon>Streptophyta</taxon>
        <taxon>Embryophyta</taxon>
        <taxon>Tracheophyta</taxon>
        <taxon>Spermatophyta</taxon>
        <taxon>Magnoliopsida</taxon>
        <taxon>eudicotyledons</taxon>
        <taxon>Gunneridae</taxon>
        <taxon>Pentapetalae</taxon>
        <taxon>rosids</taxon>
        <taxon>malvids</taxon>
        <taxon>Myrtales</taxon>
        <taxon>Melastomataceae</taxon>
        <taxon>Melastomatoideae</taxon>
        <taxon>Melastomateae</taxon>
        <taxon>Melastoma</taxon>
    </lineage>
</organism>
<comment type="caution">
    <text evidence="1">The sequence shown here is derived from an EMBL/GenBank/DDBJ whole genome shotgun (WGS) entry which is preliminary data.</text>
</comment>
<name>A0ACB9RCM2_9MYRT</name>
<accession>A0ACB9RCM2</accession>
<reference evidence="2" key="1">
    <citation type="journal article" date="2023" name="Front. Plant Sci.">
        <title>Chromosomal-level genome assembly of Melastoma candidum provides insights into trichome evolution.</title>
        <authorList>
            <person name="Zhong Y."/>
            <person name="Wu W."/>
            <person name="Sun C."/>
            <person name="Zou P."/>
            <person name="Liu Y."/>
            <person name="Dai S."/>
            <person name="Zhou R."/>
        </authorList>
    </citation>
    <scope>NUCLEOTIDE SEQUENCE [LARGE SCALE GENOMIC DNA]</scope>
</reference>